<dbReference type="Pfam" id="PF00076">
    <property type="entry name" value="RRM_1"/>
    <property type="match status" value="1"/>
</dbReference>
<feature type="domain" description="RRM" evidence="9">
    <location>
        <begin position="101"/>
        <end position="159"/>
    </location>
</feature>
<dbReference type="SMART" id="SM00360">
    <property type="entry name" value="RRM"/>
    <property type="match status" value="1"/>
</dbReference>
<evidence type="ECO:0000259" key="9">
    <source>
        <dbReference type="SMART" id="SM00360"/>
    </source>
</evidence>
<accession>A0A9W4J641</accession>
<dbReference type="Gene3D" id="3.30.70.330">
    <property type="match status" value="1"/>
</dbReference>
<keyword evidence="4 7" id="KW-0694">RNA-binding</keyword>
<keyword evidence="5 7" id="KW-0508">mRNA splicing</keyword>
<evidence type="ECO:0000256" key="2">
    <source>
        <dbReference type="ARBA" id="ARBA00010725"/>
    </source>
</evidence>
<evidence type="ECO:0000256" key="3">
    <source>
        <dbReference type="ARBA" id="ARBA00022664"/>
    </source>
</evidence>
<dbReference type="GO" id="GO:0005634">
    <property type="term" value="C:nucleus"/>
    <property type="evidence" value="ECO:0007669"/>
    <property type="project" value="UniProtKB-SubCell"/>
</dbReference>
<dbReference type="EMBL" id="CAJVPD010000232">
    <property type="protein sequence ID" value="CAG8377100.1"/>
    <property type="molecule type" value="Genomic_DNA"/>
</dbReference>
<dbReference type="PANTHER" id="PTHR18847">
    <property type="entry name" value="20 KD NUCLEAR CAP BINDING PROTEIN"/>
    <property type="match status" value="1"/>
</dbReference>
<feature type="compositionally biased region" description="Basic and acidic residues" evidence="8">
    <location>
        <begin position="179"/>
        <end position="189"/>
    </location>
</feature>
<comment type="caution">
    <text evidence="10">The sequence shown here is derived from an EMBL/GenBank/DDBJ whole genome shotgun (WGS) entry which is preliminary data.</text>
</comment>
<evidence type="ECO:0000313" key="10">
    <source>
        <dbReference type="EMBL" id="CAG8377100.1"/>
    </source>
</evidence>
<reference evidence="10" key="1">
    <citation type="submission" date="2021-07" db="EMBL/GenBank/DDBJ databases">
        <authorList>
            <person name="Branca A.L. A."/>
        </authorList>
    </citation>
    <scope>NUCLEOTIDE SEQUENCE</scope>
</reference>
<sequence>MFDGRKWRETGKEAKLLMRSGIPAPRSFWELRASLLPSTPTHQHPSFFNICAMSLLAVNTVDRLDRPSAYFGGKNKRRRYNDEEEQQEQEKADNKLKNATTLYVGNLCGEIKRLVMGLDRFNKTPCGFCFVEYYTHQDALDCLKYVGGTKLDERIIRTDLDPGFEEGRQFGRGKSGGQVRDEYREEYDPGRGGYGRAYDEQRQREEDEYGAGR</sequence>
<evidence type="ECO:0000256" key="8">
    <source>
        <dbReference type="SAM" id="MobiDB-lite"/>
    </source>
</evidence>
<dbReference type="InterPro" id="IPR012677">
    <property type="entry name" value="Nucleotide-bd_a/b_plait_sf"/>
</dbReference>
<keyword evidence="3 7" id="KW-0507">mRNA processing</keyword>
<name>A0A9W4J641_9EURO</name>
<dbReference type="AlphaFoldDB" id="A0A9W4J641"/>
<keyword evidence="6 7" id="KW-0539">Nucleus</keyword>
<comment type="similarity">
    <text evidence="2 7">Belongs to the RRM NCBP2 family.</text>
</comment>
<feature type="region of interest" description="Disordered" evidence="8">
    <location>
        <begin position="166"/>
        <end position="213"/>
    </location>
</feature>
<dbReference type="InterPro" id="IPR035979">
    <property type="entry name" value="RBD_domain_sf"/>
</dbReference>
<evidence type="ECO:0000313" key="11">
    <source>
        <dbReference type="Proteomes" id="UP001152592"/>
    </source>
</evidence>
<dbReference type="OrthoDB" id="4430381at2759"/>
<evidence type="ECO:0000256" key="5">
    <source>
        <dbReference type="ARBA" id="ARBA00023187"/>
    </source>
</evidence>
<dbReference type="GO" id="GO:0000339">
    <property type="term" value="F:RNA cap binding"/>
    <property type="evidence" value="ECO:0007669"/>
    <property type="project" value="InterPro"/>
</dbReference>
<gene>
    <name evidence="10" type="ORF">PSALAMII_LOCUS5287</name>
</gene>
<comment type="subcellular location">
    <subcellularLocation>
        <location evidence="1 7">Nucleus</location>
    </subcellularLocation>
</comment>
<dbReference type="PANTHER" id="PTHR18847:SF0">
    <property type="entry name" value="NUCLEAR CAP-BINDING PROTEIN SUBUNIT 2"/>
    <property type="match status" value="1"/>
</dbReference>
<evidence type="ECO:0000256" key="6">
    <source>
        <dbReference type="ARBA" id="ARBA00023242"/>
    </source>
</evidence>
<dbReference type="InterPro" id="IPR000504">
    <property type="entry name" value="RRM_dom"/>
</dbReference>
<evidence type="ECO:0000256" key="1">
    <source>
        <dbReference type="ARBA" id="ARBA00004123"/>
    </source>
</evidence>
<dbReference type="Proteomes" id="UP001152592">
    <property type="component" value="Unassembled WGS sequence"/>
</dbReference>
<dbReference type="CDD" id="cd12240">
    <property type="entry name" value="RRM_NCBP2"/>
    <property type="match status" value="1"/>
</dbReference>
<evidence type="ECO:0000256" key="7">
    <source>
        <dbReference type="RuleBase" id="RU364036"/>
    </source>
</evidence>
<dbReference type="InterPro" id="IPR027157">
    <property type="entry name" value="NCBP2"/>
</dbReference>
<evidence type="ECO:0000256" key="4">
    <source>
        <dbReference type="ARBA" id="ARBA00022884"/>
    </source>
</evidence>
<organism evidence="10 11">
    <name type="scientific">Penicillium salamii</name>
    <dbReference type="NCBI Taxonomy" id="1612424"/>
    <lineage>
        <taxon>Eukaryota</taxon>
        <taxon>Fungi</taxon>
        <taxon>Dikarya</taxon>
        <taxon>Ascomycota</taxon>
        <taxon>Pezizomycotina</taxon>
        <taxon>Eurotiomycetes</taxon>
        <taxon>Eurotiomycetidae</taxon>
        <taxon>Eurotiales</taxon>
        <taxon>Aspergillaceae</taxon>
        <taxon>Penicillium</taxon>
    </lineage>
</organism>
<protein>
    <recommendedName>
        <fullName evidence="7">Nuclear cap-binding protein subunit 2</fullName>
    </recommendedName>
    <alternativeName>
        <fullName evidence="7">20 kDa nuclear cap-binding protein</fullName>
    </alternativeName>
</protein>
<dbReference type="GO" id="GO:0005846">
    <property type="term" value="C:nuclear cap binding complex"/>
    <property type="evidence" value="ECO:0007669"/>
    <property type="project" value="InterPro"/>
</dbReference>
<dbReference type="InterPro" id="IPR034148">
    <property type="entry name" value="NCBP2_RRM"/>
</dbReference>
<proteinExistence type="inferred from homology"/>
<dbReference type="SUPFAM" id="SSF54928">
    <property type="entry name" value="RNA-binding domain, RBD"/>
    <property type="match status" value="1"/>
</dbReference>
<dbReference type="GO" id="GO:0045292">
    <property type="term" value="P:mRNA cis splicing, via spliceosome"/>
    <property type="evidence" value="ECO:0007669"/>
    <property type="project" value="InterPro"/>
</dbReference>